<evidence type="ECO:0000313" key="2">
    <source>
        <dbReference type="EMBL" id="RIB15665.1"/>
    </source>
</evidence>
<dbReference type="STRING" id="44941.A0A397UZT9"/>
<keyword evidence="1" id="KW-0732">Signal</keyword>
<evidence type="ECO:0000256" key="1">
    <source>
        <dbReference type="SAM" id="SignalP"/>
    </source>
</evidence>
<protein>
    <submittedName>
        <fullName evidence="2">Uncharacterized protein</fullName>
    </submittedName>
</protein>
<comment type="caution">
    <text evidence="2">The sequence shown here is derived from an EMBL/GenBank/DDBJ whole genome shotgun (WGS) entry which is preliminary data.</text>
</comment>
<feature type="signal peptide" evidence="1">
    <location>
        <begin position="1"/>
        <end position="28"/>
    </location>
</feature>
<dbReference type="OrthoDB" id="2289155at2759"/>
<dbReference type="EMBL" id="QKWP01000729">
    <property type="protein sequence ID" value="RIB15665.1"/>
    <property type="molecule type" value="Genomic_DNA"/>
</dbReference>
<keyword evidence="3" id="KW-1185">Reference proteome</keyword>
<reference evidence="2 3" key="1">
    <citation type="submission" date="2018-06" db="EMBL/GenBank/DDBJ databases">
        <title>Comparative genomics reveals the genomic features of Rhizophagus irregularis, R. cerebriforme, R. diaphanum and Gigaspora rosea, and their symbiotic lifestyle signature.</title>
        <authorList>
            <person name="Morin E."/>
            <person name="San Clemente H."/>
            <person name="Chen E.C.H."/>
            <person name="De La Providencia I."/>
            <person name="Hainaut M."/>
            <person name="Kuo A."/>
            <person name="Kohler A."/>
            <person name="Murat C."/>
            <person name="Tang N."/>
            <person name="Roy S."/>
            <person name="Loubradou J."/>
            <person name="Henrissat B."/>
            <person name="Grigoriev I.V."/>
            <person name="Corradi N."/>
            <person name="Roux C."/>
            <person name="Martin F.M."/>
        </authorList>
    </citation>
    <scope>NUCLEOTIDE SEQUENCE [LARGE SCALE GENOMIC DNA]</scope>
    <source>
        <strain evidence="2 3">DAOM 194757</strain>
    </source>
</reference>
<name>A0A397UZT9_9GLOM</name>
<evidence type="ECO:0000313" key="3">
    <source>
        <dbReference type="Proteomes" id="UP000266673"/>
    </source>
</evidence>
<accession>A0A397UZT9</accession>
<dbReference type="AlphaFoldDB" id="A0A397UZT9"/>
<proteinExistence type="predicted"/>
<gene>
    <name evidence="2" type="ORF">C2G38_2191900</name>
</gene>
<dbReference type="Proteomes" id="UP000266673">
    <property type="component" value="Unassembled WGS sequence"/>
</dbReference>
<organism evidence="2 3">
    <name type="scientific">Gigaspora rosea</name>
    <dbReference type="NCBI Taxonomy" id="44941"/>
    <lineage>
        <taxon>Eukaryota</taxon>
        <taxon>Fungi</taxon>
        <taxon>Fungi incertae sedis</taxon>
        <taxon>Mucoromycota</taxon>
        <taxon>Glomeromycotina</taxon>
        <taxon>Glomeromycetes</taxon>
        <taxon>Diversisporales</taxon>
        <taxon>Gigasporaceae</taxon>
        <taxon>Gigaspora</taxon>
    </lineage>
</organism>
<dbReference type="PANTHER" id="PTHR45786">
    <property type="entry name" value="DNA BINDING PROTEIN-LIKE"/>
    <property type="match status" value="1"/>
</dbReference>
<feature type="chain" id="PRO_5017444834" evidence="1">
    <location>
        <begin position="29"/>
        <end position="310"/>
    </location>
</feature>
<dbReference type="PANTHER" id="PTHR45786:SF74">
    <property type="entry name" value="ATP-DEPENDENT DNA HELICASE"/>
    <property type="match status" value="1"/>
</dbReference>
<sequence length="310" mass="34890">MSLKFEVFETVCLLISVLLSNYLVQYKANPNDTIESSTTISAISPLATMSIALASTTTPTTILATTSATTLATFLATPSTTTSITSLVAIEQQVQIREIDRVQHQYHRAANTTQQIKKSKNIARCSLDNFNLELEYALKWKNETLGFCCHNVKIQLALLEPLSPAILELLTGSDINTGKRYIQNIRSYNSAFAFTSLGLPRFSQIYFYDSDFDTQFELRNQISPNLNLNLMRSLQIELNYINPFVQIFQNAGQQTQINSNLRLKIFSIHSYDMRNYNQATASKIAVIINDNYLINSGRDIILTSVPMNLN</sequence>